<reference evidence="2" key="1">
    <citation type="submission" date="2017-02" db="UniProtKB">
        <authorList>
            <consortium name="WormBaseParasite"/>
        </authorList>
    </citation>
    <scope>IDENTIFICATION</scope>
</reference>
<dbReference type="Proteomes" id="UP000038045">
    <property type="component" value="Unplaced"/>
</dbReference>
<proteinExistence type="predicted"/>
<organism evidence="1 2">
    <name type="scientific">Parastrongyloides trichosuri</name>
    <name type="common">Possum-specific nematode worm</name>
    <dbReference type="NCBI Taxonomy" id="131310"/>
    <lineage>
        <taxon>Eukaryota</taxon>
        <taxon>Metazoa</taxon>
        <taxon>Ecdysozoa</taxon>
        <taxon>Nematoda</taxon>
        <taxon>Chromadorea</taxon>
        <taxon>Rhabditida</taxon>
        <taxon>Tylenchina</taxon>
        <taxon>Panagrolaimomorpha</taxon>
        <taxon>Strongyloidoidea</taxon>
        <taxon>Strongyloididae</taxon>
        <taxon>Parastrongyloides</taxon>
    </lineage>
</organism>
<evidence type="ECO:0000313" key="2">
    <source>
        <dbReference type="WBParaSite" id="PTRK_0001742100.1"/>
    </source>
</evidence>
<dbReference type="AlphaFoldDB" id="A0A0N5A680"/>
<keyword evidence="1" id="KW-1185">Reference proteome</keyword>
<name>A0A0N5A680_PARTI</name>
<accession>A0A0N5A680</accession>
<sequence length="419" mass="48693">MNFIVQAGVDKKKDESDISEYCNQAINQVKIDFTHFLRSEKERLIQKNCSDNQISVAIDFIKAEEEKIIEDYNKEYRKIVQDIGSHYNAILTKCAENTMNSESYQSFCINTQIFERKDIKAIIHGYEKYQEVTNPSIQMDTSSSSERNTQILNTSLPASINLNETLNTELGTTLINVPRSCDKLSYKTNVIDKRRLRMENYKEFRVGPIYERSNCFANSKIAIPNTLFSMKSLIDVVVYVHIQSIPFTCQALLGHVIYTRKDVIIHSTKVDVLDNIVDFEFHQIKNLNHLFGEIYNFAKPFLSDVRRINAAFFGLPKCLDDFIYAVKSNTEHVVGELSRQKNTTEVSLEMGIAAKYLHRINFVERNWRKCEDVDGVYFMSRYLDFKNLTDMKTNTYFKEIISYKEVEINYLPPSDSLWG</sequence>
<dbReference type="WBParaSite" id="PTRK_0001742100.1">
    <property type="protein sequence ID" value="PTRK_0001742100.1"/>
    <property type="gene ID" value="PTRK_0001742100"/>
</dbReference>
<protein>
    <submittedName>
        <fullName evidence="2">LRR containing protein</fullName>
    </submittedName>
</protein>
<evidence type="ECO:0000313" key="1">
    <source>
        <dbReference type="Proteomes" id="UP000038045"/>
    </source>
</evidence>